<dbReference type="EMBL" id="CAICTM010000295">
    <property type="protein sequence ID" value="CAB9507188.1"/>
    <property type="molecule type" value="Genomic_DNA"/>
</dbReference>
<name>A0A9N8H9X3_9STRA</name>
<evidence type="ECO:0000313" key="2">
    <source>
        <dbReference type="Proteomes" id="UP001153069"/>
    </source>
</evidence>
<reference evidence="1" key="1">
    <citation type="submission" date="2020-06" db="EMBL/GenBank/DDBJ databases">
        <authorList>
            <consortium name="Plant Systems Biology data submission"/>
        </authorList>
    </citation>
    <scope>NUCLEOTIDE SEQUENCE</scope>
    <source>
        <strain evidence="1">D6</strain>
    </source>
</reference>
<organism evidence="1 2">
    <name type="scientific">Seminavis robusta</name>
    <dbReference type="NCBI Taxonomy" id="568900"/>
    <lineage>
        <taxon>Eukaryota</taxon>
        <taxon>Sar</taxon>
        <taxon>Stramenopiles</taxon>
        <taxon>Ochrophyta</taxon>
        <taxon>Bacillariophyta</taxon>
        <taxon>Bacillariophyceae</taxon>
        <taxon>Bacillariophycidae</taxon>
        <taxon>Naviculales</taxon>
        <taxon>Naviculaceae</taxon>
        <taxon>Seminavis</taxon>
    </lineage>
</organism>
<dbReference type="OrthoDB" id="67991at2759"/>
<gene>
    <name evidence="1" type="ORF">SEMRO_296_G110660.1</name>
</gene>
<dbReference type="AlphaFoldDB" id="A0A9N8H9X3"/>
<proteinExistence type="predicted"/>
<evidence type="ECO:0000313" key="1">
    <source>
        <dbReference type="EMBL" id="CAB9507188.1"/>
    </source>
</evidence>
<keyword evidence="2" id="KW-1185">Reference proteome</keyword>
<comment type="caution">
    <text evidence="1">The sequence shown here is derived from an EMBL/GenBank/DDBJ whole genome shotgun (WGS) entry which is preliminary data.</text>
</comment>
<dbReference type="Proteomes" id="UP001153069">
    <property type="component" value="Unassembled WGS sequence"/>
</dbReference>
<protein>
    <submittedName>
        <fullName evidence="1">Uncharacterized protein</fullName>
    </submittedName>
</protein>
<sequence>MALIDVVIGEVSEEAAEENKDDGTNLEEFYRHGILSGEGSGESRFRSIAAQWFYYKQCFPNRALQNPASLRALVKEAVKAISSRRLVDAGMGDGFPKEAAFLHLFNESMAKLLRARNPIIPELNTFVTDGAGKVVTGELDFYINGSLKWALELLRNGDKISEHLEHFDPNVGKYRKVEMNEFLVVDCRPYNRKGAKKIIKGENRCTLLFSENFRKCVCQMGYDTDETLRLAN</sequence>
<accession>A0A9N8H9X3</accession>